<comment type="caution">
    <text evidence="2">The sequence shown here is derived from an EMBL/GenBank/DDBJ whole genome shotgun (WGS) entry which is preliminary data.</text>
</comment>
<reference evidence="2" key="1">
    <citation type="submission" date="2019-08" db="EMBL/GenBank/DDBJ databases">
        <authorList>
            <person name="Kucharzyk K."/>
            <person name="Murdoch R.W."/>
            <person name="Higgins S."/>
            <person name="Loffler F."/>
        </authorList>
    </citation>
    <scope>NUCLEOTIDE SEQUENCE</scope>
</reference>
<protein>
    <submittedName>
        <fullName evidence="2">Uncharacterized protein</fullName>
    </submittedName>
</protein>
<keyword evidence="1" id="KW-0812">Transmembrane</keyword>
<dbReference type="AlphaFoldDB" id="A0A645JRE3"/>
<evidence type="ECO:0000313" key="2">
    <source>
        <dbReference type="EMBL" id="MPN62043.1"/>
    </source>
</evidence>
<gene>
    <name evidence="2" type="ORF">SDC9_209789</name>
</gene>
<evidence type="ECO:0000256" key="1">
    <source>
        <dbReference type="SAM" id="Phobius"/>
    </source>
</evidence>
<feature type="transmembrane region" description="Helical" evidence="1">
    <location>
        <begin position="88"/>
        <end position="109"/>
    </location>
</feature>
<sequence>MDKIIGLMKDIIKSLIVGFTVSFVLVILSGIGSFLFSHGNIITILDTIKNTLFFIGAMGLFVCAGLIAKREARRPLKNKNAWKEQFRVMHFPSVIAIIDITILFAGVIFDRVIFYF</sequence>
<proteinExistence type="predicted"/>
<keyword evidence="1" id="KW-0472">Membrane</keyword>
<keyword evidence="1" id="KW-1133">Transmembrane helix</keyword>
<name>A0A645JRE3_9ZZZZ</name>
<accession>A0A645JRE3</accession>
<dbReference type="EMBL" id="VSSQ01139489">
    <property type="protein sequence ID" value="MPN62043.1"/>
    <property type="molecule type" value="Genomic_DNA"/>
</dbReference>
<feature type="transmembrane region" description="Helical" evidence="1">
    <location>
        <begin position="12"/>
        <end position="36"/>
    </location>
</feature>
<feature type="transmembrane region" description="Helical" evidence="1">
    <location>
        <begin position="48"/>
        <end position="68"/>
    </location>
</feature>
<organism evidence="2">
    <name type="scientific">bioreactor metagenome</name>
    <dbReference type="NCBI Taxonomy" id="1076179"/>
    <lineage>
        <taxon>unclassified sequences</taxon>
        <taxon>metagenomes</taxon>
        <taxon>ecological metagenomes</taxon>
    </lineage>
</organism>